<dbReference type="EMBL" id="JAERRJ010000008">
    <property type="protein sequence ID" value="MBL1076940.1"/>
    <property type="molecule type" value="Genomic_DNA"/>
</dbReference>
<comment type="caution">
    <text evidence="1">The sequence shown here is derived from an EMBL/GenBank/DDBJ whole genome shotgun (WGS) entry which is preliminary data.</text>
</comment>
<dbReference type="RefSeq" id="WP_201949524.1">
    <property type="nucleotide sequence ID" value="NZ_JAERRJ010000008.1"/>
</dbReference>
<organism evidence="1 2">
    <name type="scientific">Nocardia acididurans</name>
    <dbReference type="NCBI Taxonomy" id="2802282"/>
    <lineage>
        <taxon>Bacteria</taxon>
        <taxon>Bacillati</taxon>
        <taxon>Actinomycetota</taxon>
        <taxon>Actinomycetes</taxon>
        <taxon>Mycobacteriales</taxon>
        <taxon>Nocardiaceae</taxon>
        <taxon>Nocardia</taxon>
    </lineage>
</organism>
<protein>
    <recommendedName>
        <fullName evidence="3">Leucine rich repeat (LRR) protein</fullName>
    </recommendedName>
</protein>
<evidence type="ECO:0000313" key="2">
    <source>
        <dbReference type="Proteomes" id="UP000602198"/>
    </source>
</evidence>
<sequence>MTDLVTNAQLVLLARTLHVPLERIAHLERLGAPRLHELQQRMSGKLFDQHNPVFDRISSLVPIVPLGISLPIVQRVVPPTMTGRAAGAVGVQHPKKAVDALTRLTVAYAADCAPFLDPRTVGQLADDAPPAPVIEIVNELLRRRDYITAGPFLAFATPELIRAVEAGVPDDEGLIRSAAYAYSGEHISAIVRQLLDGNSRRLPGLLRTVIDGSKELRLAALSVFARCAPDVISDVGDILFDTAPPSAIADLISTFLGAGATADMLRFLGQLSPPTLTRLALNPVTGDIAEDLVGAVDGSSELALWRGVLEPLARTPETVRRRAGARLAQLDTATLVLLPAIAQAARLWAPLLWVLAATDVDVQARLGELWATSTRLDPDFLERRITDQRLDSLLATLTATLRVLRPL</sequence>
<gene>
    <name evidence="1" type="ORF">JK358_21320</name>
</gene>
<reference evidence="1 2" key="1">
    <citation type="submission" date="2021-01" db="EMBL/GenBank/DDBJ databases">
        <title>WGS of actinomycetes isolated from Thailand.</title>
        <authorList>
            <person name="Thawai C."/>
        </authorList>
    </citation>
    <scope>NUCLEOTIDE SEQUENCE [LARGE SCALE GENOMIC DNA]</scope>
    <source>
        <strain evidence="1 2">LPG 2</strain>
    </source>
</reference>
<accession>A0ABS1M8H0</accession>
<proteinExistence type="predicted"/>
<evidence type="ECO:0000313" key="1">
    <source>
        <dbReference type="EMBL" id="MBL1076940.1"/>
    </source>
</evidence>
<name>A0ABS1M8H0_9NOCA</name>
<dbReference type="Proteomes" id="UP000602198">
    <property type="component" value="Unassembled WGS sequence"/>
</dbReference>
<evidence type="ECO:0008006" key="3">
    <source>
        <dbReference type="Google" id="ProtNLM"/>
    </source>
</evidence>
<keyword evidence="2" id="KW-1185">Reference proteome</keyword>